<feature type="compositionally biased region" description="Basic and acidic residues" evidence="4">
    <location>
        <begin position="789"/>
        <end position="833"/>
    </location>
</feature>
<feature type="compositionally biased region" description="Basic residues" evidence="4">
    <location>
        <begin position="611"/>
        <end position="623"/>
    </location>
</feature>
<feature type="domain" description="PIH1D1/2/3 CS-like" evidence="6">
    <location>
        <begin position="239"/>
        <end position="339"/>
    </location>
</feature>
<evidence type="ECO:0000313" key="7">
    <source>
        <dbReference type="EMBL" id="JAB59616.1"/>
    </source>
</evidence>
<dbReference type="Pfam" id="PF08190">
    <property type="entry name" value="PIH1"/>
    <property type="match status" value="1"/>
</dbReference>
<accession>U5EP96</accession>
<dbReference type="InterPro" id="IPR012981">
    <property type="entry name" value="PIH1_N"/>
</dbReference>
<reference evidence="7" key="1">
    <citation type="journal article" date="2014" name="Insect Biochem. Mol. Biol.">
        <title>An insight into the sialome of the frog biting fly, Corethrella appendiculata.</title>
        <authorList>
            <person name="Ribeiro J.M.C."/>
            <person name="Chagas A.C."/>
            <person name="Pham V.M."/>
            <person name="Lounibos L.P."/>
            <person name="Calvo E."/>
        </authorList>
    </citation>
    <scope>NUCLEOTIDE SEQUENCE</scope>
    <source>
        <tissue evidence="7">Salivary glands</tissue>
    </source>
</reference>
<evidence type="ECO:0000256" key="1">
    <source>
        <dbReference type="ARBA" id="ARBA00008511"/>
    </source>
</evidence>
<feature type="compositionally biased region" description="Polar residues" evidence="4">
    <location>
        <begin position="591"/>
        <end position="600"/>
    </location>
</feature>
<dbReference type="InterPro" id="IPR034727">
    <property type="entry name" value="Kintoun"/>
</dbReference>
<dbReference type="PANTHER" id="PTHR22997:SF3">
    <property type="entry name" value="PROTEIN KINTOUN"/>
    <property type="match status" value="1"/>
</dbReference>
<keyword evidence="2" id="KW-0963">Cytoplasm</keyword>
<dbReference type="GO" id="GO:0120293">
    <property type="term" value="C:dynein axonemal particle"/>
    <property type="evidence" value="ECO:0007669"/>
    <property type="project" value="UniProtKB-SubCell"/>
</dbReference>
<dbReference type="InterPro" id="IPR050734">
    <property type="entry name" value="PIH1/Kintoun_subfamily"/>
</dbReference>
<evidence type="ECO:0000259" key="5">
    <source>
        <dbReference type="Pfam" id="PF08190"/>
    </source>
</evidence>
<dbReference type="AlphaFoldDB" id="U5EP96"/>
<protein>
    <submittedName>
        <fullName evidence="7">Putative nop17 like protein</fullName>
    </submittedName>
</protein>
<evidence type="ECO:0000256" key="2">
    <source>
        <dbReference type="ARBA" id="ARBA00022490"/>
    </source>
</evidence>
<evidence type="ECO:0000256" key="4">
    <source>
        <dbReference type="SAM" id="MobiDB-lite"/>
    </source>
</evidence>
<feature type="domain" description="PIH1 N-terminal" evidence="5">
    <location>
        <begin position="33"/>
        <end position="196"/>
    </location>
</feature>
<evidence type="ECO:0000256" key="3">
    <source>
        <dbReference type="ARBA" id="ARBA00024190"/>
    </source>
</evidence>
<dbReference type="PANTHER" id="PTHR22997">
    <property type="entry name" value="PIH1 DOMAIN-CONTAINING PROTEIN 1"/>
    <property type="match status" value="1"/>
</dbReference>
<feature type="region of interest" description="Disordered" evidence="4">
    <location>
        <begin position="645"/>
        <end position="681"/>
    </location>
</feature>
<feature type="region of interest" description="Disordered" evidence="4">
    <location>
        <begin position="578"/>
        <end position="627"/>
    </location>
</feature>
<feature type="non-terminal residue" evidence="7">
    <location>
        <position position="1"/>
    </location>
</feature>
<feature type="compositionally biased region" description="Polar residues" evidence="4">
    <location>
        <begin position="650"/>
        <end position="659"/>
    </location>
</feature>
<sequence length="901" mass="101996">EKMNLSRDEVRNLGEALQKEDFRKLLIDYCEEINDPTNRKLYEDELTQLEAERGIDITFITPSPGYVVKTIENGSIKAFINVAHCDKIEKPSCKNAVDATTGANGLEWNIPYSQAPPRKDYDKKMVECVVYDVVFHPDALHLAQKNASYRNLLTQTASEAVQSAFKVKLDLNNLKFPKIQYKGTPKPTVIRKKSKNPPAHIEPSPIDSIYPKLKDDVENTPPICIKENIPEHKSAVDSYTTPNFKIVHRRSVEYHEMTNECDSRLNLTIPKELCVSIELPLLKSTNGVDLDVAKDSIHLISELPAKYKLKINLPYIVDEKSGTAKFNKETRVLLITLPVAMENYKNIKDLHKESEVVEEEQRNNNKIDTEKKNEVKKDILPLSNITNNSNNNEIAKYKFPRFTANKIDNIIAFTLHVKNVEPGSIELEKRFNDTAIALKFSSIGAGYCPFYYAFFAKFSPATITDVTTETWDNNIVVQIELSNDHMFKYQAGLDETVDLVDYNIMENINDRLNKFGKEIEDDSLCIEVHAGSNKKLQEEVLAIDKQVSIEIKSNDVSEDEMNDADDVFVDAQEELEIETEEQQEHAATEEGASSETNAIDANNVKAESSKKSRRNNRRKNKKRSLSESCCDEIKSTITVEEISKMKSDGTADQQQSKQQKIPLRKSRSVSESSNEDSLTALQSSLSRKYKSILKRTPFERSISECSSSIEDQSYSTSIDIGASSIDQHDFDSEMSESCKKTVRFSDVIRKQIFKSDCSILGQKRKNQKKKESKKRLLARRNSEGESTDNDDKTSSIDSTHGKDTNGHDSGIDLDSYHSQDANSDNHHKDNNDEKYNKINHQNLIAEITKPIQISNGKLSKQKSKQLKQLITSATAENNGNNSTDSPTDIEFKSGMIFDIEM</sequence>
<dbReference type="HAMAP" id="MF_03069">
    <property type="entry name" value="Kintoun"/>
    <property type="match status" value="1"/>
</dbReference>
<name>U5EP96_9DIPT</name>
<evidence type="ECO:0000259" key="6">
    <source>
        <dbReference type="Pfam" id="PF18201"/>
    </source>
</evidence>
<feature type="compositionally biased region" description="Basic residues" evidence="4">
    <location>
        <begin position="762"/>
        <end position="778"/>
    </location>
</feature>
<proteinExistence type="evidence at transcript level"/>
<dbReference type="GO" id="GO:0070286">
    <property type="term" value="P:axonemal dynein complex assembly"/>
    <property type="evidence" value="ECO:0007669"/>
    <property type="project" value="InterPro"/>
</dbReference>
<dbReference type="EMBL" id="GANO01000255">
    <property type="protein sequence ID" value="JAB59616.1"/>
    <property type="molecule type" value="mRNA"/>
</dbReference>
<organism evidence="7">
    <name type="scientific">Corethrella appendiculata</name>
    <dbReference type="NCBI Taxonomy" id="1370023"/>
    <lineage>
        <taxon>Eukaryota</taxon>
        <taxon>Metazoa</taxon>
        <taxon>Ecdysozoa</taxon>
        <taxon>Arthropoda</taxon>
        <taxon>Hexapoda</taxon>
        <taxon>Insecta</taxon>
        <taxon>Pterygota</taxon>
        <taxon>Neoptera</taxon>
        <taxon>Endopterygota</taxon>
        <taxon>Diptera</taxon>
        <taxon>Nematocera</taxon>
        <taxon>Culicoidea</taxon>
        <taxon>Chaoboridae</taxon>
        <taxon>Corethrella</taxon>
    </lineage>
</organism>
<comment type="subcellular location">
    <subcellularLocation>
        <location evidence="3">Dynein axonemal particle</location>
    </subcellularLocation>
</comment>
<comment type="similarity">
    <text evidence="1">Belongs to the PIH1 family.</text>
</comment>
<dbReference type="Pfam" id="PF18201">
    <property type="entry name" value="PIH1_CS"/>
    <property type="match status" value="1"/>
</dbReference>
<dbReference type="InterPro" id="IPR041442">
    <property type="entry name" value="PIH1D1/2/3_CS-like"/>
</dbReference>
<feature type="region of interest" description="Disordered" evidence="4">
    <location>
        <begin position="762"/>
        <end position="833"/>
    </location>
</feature>